<name>C3YUG8_BRAFL</name>
<dbReference type="GO" id="GO:0005509">
    <property type="term" value="F:calcium ion binding"/>
    <property type="evidence" value="ECO:0007669"/>
    <property type="project" value="InterPro"/>
</dbReference>
<dbReference type="InterPro" id="IPR018247">
    <property type="entry name" value="EF_Hand_1_Ca_BS"/>
</dbReference>
<evidence type="ECO:0000313" key="4">
    <source>
        <dbReference type="EMBL" id="EEN56088.1"/>
    </source>
</evidence>
<dbReference type="InParanoid" id="C3YUG8"/>
<dbReference type="SMART" id="SM00054">
    <property type="entry name" value="EFh"/>
    <property type="match status" value="2"/>
</dbReference>
<keyword evidence="1" id="KW-0106">Calcium</keyword>
<dbReference type="Gene3D" id="1.10.238.10">
    <property type="entry name" value="EF-hand"/>
    <property type="match status" value="1"/>
</dbReference>
<proteinExistence type="predicted"/>
<protein>
    <recommendedName>
        <fullName evidence="3">EF-hand domain-containing protein</fullName>
    </recommendedName>
</protein>
<dbReference type="AlphaFoldDB" id="C3YUG8"/>
<dbReference type="SUPFAM" id="SSF47473">
    <property type="entry name" value="EF-hand"/>
    <property type="match status" value="1"/>
</dbReference>
<feature type="region of interest" description="Disordered" evidence="2">
    <location>
        <begin position="209"/>
        <end position="239"/>
    </location>
</feature>
<evidence type="ECO:0000259" key="3">
    <source>
        <dbReference type="PROSITE" id="PS50222"/>
    </source>
</evidence>
<sequence>MQQLCHVLSDFRLTVTQVGKHVRKCFPDAAFKSGRGSRESSYRGISCSPAFPAFQPYVQPTTSSVPQSPWLVRVPPSQCQPTFLHSSQPAVFSHSSMLQPAHLHSSQDFARCKCRMEGGDAMLKSVDIVPPKRARLSDHISEGDRNPPTTGVVGFSMETTLALLPRMHMEELQSELNRRNIVVKLAGEHQRGRGDLEHVLREVMTREYEVEEDEGMDTNAGNTSSTFEHGASNTSSASQLMIRDNEAEEGKGMDMSNNSSAFEHCNSDTSSAFEHGSWLKENLIVKIKTEPGLEEETEDEQLQDLRSELCPSSPGQLSQELDKVDVSLEGGDEPSSKEPLKTTMGYKLAMFLGLSVLLMVLMVDQADSACCNKSRKCHGWTVAEENAIAGRGLEDDDVDNDISQLAEEARSLLELLQQEKDEYAMHRRVFGEHDVDKDTKLSQEEALKMLKKIGTDVSQLPADWFTSLDTNGNGFIDPEEYDKDMAKTLG</sequence>
<dbReference type="CDD" id="cd00051">
    <property type="entry name" value="EFh"/>
    <property type="match status" value="1"/>
</dbReference>
<reference evidence="4" key="1">
    <citation type="journal article" date="2008" name="Nature">
        <title>The amphioxus genome and the evolution of the chordate karyotype.</title>
        <authorList>
            <consortium name="US DOE Joint Genome Institute (JGI-PGF)"/>
            <person name="Putnam N.H."/>
            <person name="Butts T."/>
            <person name="Ferrier D.E.K."/>
            <person name="Furlong R.F."/>
            <person name="Hellsten U."/>
            <person name="Kawashima T."/>
            <person name="Robinson-Rechavi M."/>
            <person name="Shoguchi E."/>
            <person name="Terry A."/>
            <person name="Yu J.-K."/>
            <person name="Benito-Gutierrez E.L."/>
            <person name="Dubchak I."/>
            <person name="Garcia-Fernandez J."/>
            <person name="Gibson-Brown J.J."/>
            <person name="Grigoriev I.V."/>
            <person name="Horton A.C."/>
            <person name="de Jong P.J."/>
            <person name="Jurka J."/>
            <person name="Kapitonov V.V."/>
            <person name="Kohara Y."/>
            <person name="Kuroki Y."/>
            <person name="Lindquist E."/>
            <person name="Lucas S."/>
            <person name="Osoegawa K."/>
            <person name="Pennacchio L.A."/>
            <person name="Salamov A.A."/>
            <person name="Satou Y."/>
            <person name="Sauka-Spengler T."/>
            <person name="Schmutz J."/>
            <person name="Shin-I T."/>
            <person name="Toyoda A."/>
            <person name="Bronner-Fraser M."/>
            <person name="Fujiyama A."/>
            <person name="Holland L.Z."/>
            <person name="Holland P.W.H."/>
            <person name="Satoh N."/>
            <person name="Rokhsar D.S."/>
        </authorList>
    </citation>
    <scope>NUCLEOTIDE SEQUENCE [LARGE SCALE GENOMIC DNA]</scope>
    <source>
        <strain evidence="4">S238N-H82</strain>
        <tissue evidence="4">Testes</tissue>
    </source>
</reference>
<dbReference type="InterPro" id="IPR002048">
    <property type="entry name" value="EF_hand_dom"/>
</dbReference>
<feature type="domain" description="EF-hand" evidence="3">
    <location>
        <begin position="421"/>
        <end position="456"/>
    </location>
</feature>
<gene>
    <name evidence="4" type="ORF">BRAFLDRAFT_79666</name>
</gene>
<accession>C3YUG8</accession>
<organism>
    <name type="scientific">Branchiostoma floridae</name>
    <name type="common">Florida lancelet</name>
    <name type="synonym">Amphioxus</name>
    <dbReference type="NCBI Taxonomy" id="7739"/>
    <lineage>
        <taxon>Eukaryota</taxon>
        <taxon>Metazoa</taxon>
        <taxon>Chordata</taxon>
        <taxon>Cephalochordata</taxon>
        <taxon>Leptocardii</taxon>
        <taxon>Amphioxiformes</taxon>
        <taxon>Branchiostomatidae</taxon>
        <taxon>Branchiostoma</taxon>
    </lineage>
</organism>
<evidence type="ECO:0000256" key="1">
    <source>
        <dbReference type="ARBA" id="ARBA00022837"/>
    </source>
</evidence>
<dbReference type="PROSITE" id="PS00018">
    <property type="entry name" value="EF_HAND_1"/>
    <property type="match status" value="1"/>
</dbReference>
<evidence type="ECO:0000256" key="2">
    <source>
        <dbReference type="SAM" id="MobiDB-lite"/>
    </source>
</evidence>
<feature type="compositionally biased region" description="Polar residues" evidence="2">
    <location>
        <begin position="219"/>
        <end position="239"/>
    </location>
</feature>
<dbReference type="PROSITE" id="PS50222">
    <property type="entry name" value="EF_HAND_2"/>
    <property type="match status" value="1"/>
</dbReference>
<dbReference type="EMBL" id="GG666553">
    <property type="protein sequence ID" value="EEN56088.1"/>
    <property type="molecule type" value="Genomic_DNA"/>
</dbReference>
<dbReference type="InterPro" id="IPR011992">
    <property type="entry name" value="EF-hand-dom_pair"/>
</dbReference>